<reference evidence="11 12" key="1">
    <citation type="submission" date="2021-03" db="EMBL/GenBank/DDBJ databases">
        <title>Oceanisphaera sp. nov., isolated from the intestine.</title>
        <authorList>
            <person name="Zhao L.-H."/>
            <person name="Shi L.-F."/>
        </authorList>
    </citation>
    <scope>NUCLEOTIDE SEQUENCE [LARGE SCALE GENOMIC DNA]</scope>
    <source>
        <strain evidence="11 12">DM8</strain>
    </source>
</reference>
<dbReference type="PANTHER" id="PTHR43808">
    <property type="entry name" value="ACETYLORNITHINE DEACETYLASE"/>
    <property type="match status" value="1"/>
</dbReference>
<dbReference type="InterPro" id="IPR010169">
    <property type="entry name" value="AcOrn-deacetyl"/>
</dbReference>
<evidence type="ECO:0000256" key="4">
    <source>
        <dbReference type="ARBA" id="ARBA00022571"/>
    </source>
</evidence>
<dbReference type="InterPro" id="IPR011650">
    <property type="entry name" value="Peptidase_M20_dimer"/>
</dbReference>
<keyword evidence="6" id="KW-0479">Metal-binding</keyword>
<dbReference type="PANTHER" id="PTHR43808:SF1">
    <property type="entry name" value="ACETYLORNITHINE DEACETYLASE"/>
    <property type="match status" value="1"/>
</dbReference>
<dbReference type="Pfam" id="PF07687">
    <property type="entry name" value="M20_dimer"/>
    <property type="match status" value="1"/>
</dbReference>
<dbReference type="Pfam" id="PF01546">
    <property type="entry name" value="Peptidase_M20"/>
    <property type="match status" value="1"/>
</dbReference>
<dbReference type="InterPro" id="IPR001261">
    <property type="entry name" value="ArgE/DapE_CS"/>
</dbReference>
<evidence type="ECO:0000313" key="11">
    <source>
        <dbReference type="EMBL" id="MBO1519860.1"/>
    </source>
</evidence>
<dbReference type="Gene3D" id="3.40.630.10">
    <property type="entry name" value="Zn peptidases"/>
    <property type="match status" value="1"/>
</dbReference>
<evidence type="ECO:0000256" key="3">
    <source>
        <dbReference type="ARBA" id="ARBA00022490"/>
    </source>
</evidence>
<sequence length="387" mass="42247">MSATPFKLMDMYRDLIAIPSISSTEPSWDQSNEKIIRLLADWFSQLGFAVEVTELEDAPGKFNMVATHGEGDGGLLLAGHTDTVPYDEGRWTKDPFTLTEEDGRLYGLGVIDMKGFFAFIIEALKDMDLSKFTKPIRILATADEETSMAGARAIASAMAIKPDYAVIGEPTGLVPVMMHKGHMSEGIRITGKSGHSSDPANGVNALEIMHKVMGRLLDLQGQLKKKYHNPHFNVPYPTLNLGHISGGDSPNRICACCELSFDMRPIPGVPPEELMGLLHHALEPIKQEHPNTMNIFHLHEPNPPFSTDTDGELVKAAADISGNPAQAVNYSTEAPYINQLGCQTIVLGPGSIAQAHQPDEYLDLSFVKPTLDIIQGLVSRFCLAETK</sequence>
<dbReference type="HAMAP" id="MF_01108">
    <property type="entry name" value="ArgE"/>
    <property type="match status" value="1"/>
</dbReference>
<accession>A0ABS3NH42</accession>
<keyword evidence="5" id="KW-0028">Amino-acid biosynthesis</keyword>
<keyword evidence="3" id="KW-0963">Cytoplasm</keyword>
<comment type="cofactor">
    <cofactor evidence="1">
        <name>Zn(2+)</name>
        <dbReference type="ChEBI" id="CHEBI:29105"/>
    </cofactor>
</comment>
<evidence type="ECO:0000256" key="5">
    <source>
        <dbReference type="ARBA" id="ARBA00022605"/>
    </source>
</evidence>
<dbReference type="InterPro" id="IPR036264">
    <property type="entry name" value="Bact_exopeptidase_dim_dom"/>
</dbReference>
<dbReference type="EMBL" id="JAGDFX010000010">
    <property type="protein sequence ID" value="MBO1519860.1"/>
    <property type="molecule type" value="Genomic_DNA"/>
</dbReference>
<organism evidence="11 12">
    <name type="scientific">Oceanisphaera pacifica</name>
    <dbReference type="NCBI Taxonomy" id="2818389"/>
    <lineage>
        <taxon>Bacteria</taxon>
        <taxon>Pseudomonadati</taxon>
        <taxon>Pseudomonadota</taxon>
        <taxon>Gammaproteobacteria</taxon>
        <taxon>Aeromonadales</taxon>
        <taxon>Aeromonadaceae</taxon>
        <taxon>Oceanisphaera</taxon>
    </lineage>
</organism>
<dbReference type="InterPro" id="IPR002933">
    <property type="entry name" value="Peptidase_M20"/>
</dbReference>
<keyword evidence="7 11" id="KW-0378">Hydrolase</keyword>
<evidence type="ECO:0000256" key="8">
    <source>
        <dbReference type="ARBA" id="ARBA00022833"/>
    </source>
</evidence>
<evidence type="ECO:0000256" key="9">
    <source>
        <dbReference type="ARBA" id="ARBA00023285"/>
    </source>
</evidence>
<dbReference type="SUPFAM" id="SSF53187">
    <property type="entry name" value="Zn-dependent exopeptidases"/>
    <property type="match status" value="1"/>
</dbReference>
<comment type="caution">
    <text evidence="11">The sequence shown here is derived from an EMBL/GenBank/DDBJ whole genome shotgun (WGS) entry which is preliminary data.</text>
</comment>
<dbReference type="RefSeq" id="WP_208005741.1">
    <property type="nucleotide sequence ID" value="NZ_JAGDFX010000010.1"/>
</dbReference>
<keyword evidence="8" id="KW-0862">Zinc</keyword>
<evidence type="ECO:0000256" key="6">
    <source>
        <dbReference type="ARBA" id="ARBA00022723"/>
    </source>
</evidence>
<comment type="similarity">
    <text evidence="2">Belongs to the peptidase M20A family. ArgE subfamily.</text>
</comment>
<dbReference type="CDD" id="cd03894">
    <property type="entry name" value="M20_ArgE"/>
    <property type="match status" value="1"/>
</dbReference>
<dbReference type="PROSITE" id="PS00758">
    <property type="entry name" value="ARGE_DAPE_CPG2_1"/>
    <property type="match status" value="1"/>
</dbReference>
<evidence type="ECO:0000259" key="10">
    <source>
        <dbReference type="Pfam" id="PF07687"/>
    </source>
</evidence>
<keyword evidence="4" id="KW-0055">Arginine biosynthesis</keyword>
<dbReference type="GO" id="GO:0008777">
    <property type="term" value="F:acetylornithine deacetylase activity"/>
    <property type="evidence" value="ECO:0007669"/>
    <property type="project" value="UniProtKB-EC"/>
</dbReference>
<proteinExistence type="inferred from homology"/>
<dbReference type="Proteomes" id="UP000664882">
    <property type="component" value="Unassembled WGS sequence"/>
</dbReference>
<name>A0ABS3NH42_9GAMM</name>
<dbReference type="NCBIfam" id="TIGR01892">
    <property type="entry name" value="AcOrn-deacetyl"/>
    <property type="match status" value="1"/>
</dbReference>
<gene>
    <name evidence="11" type="primary">argE</name>
    <name evidence="11" type="ORF">J3U76_09500</name>
</gene>
<evidence type="ECO:0000313" key="12">
    <source>
        <dbReference type="Proteomes" id="UP000664882"/>
    </source>
</evidence>
<evidence type="ECO:0000256" key="7">
    <source>
        <dbReference type="ARBA" id="ARBA00022801"/>
    </source>
</evidence>
<dbReference type="SUPFAM" id="SSF55031">
    <property type="entry name" value="Bacterial exopeptidase dimerisation domain"/>
    <property type="match status" value="1"/>
</dbReference>
<feature type="domain" description="Peptidase M20 dimerisation" evidence="10">
    <location>
        <begin position="179"/>
        <end position="287"/>
    </location>
</feature>
<evidence type="ECO:0000256" key="2">
    <source>
        <dbReference type="ARBA" id="ARBA00005691"/>
    </source>
</evidence>
<dbReference type="Gene3D" id="3.30.70.360">
    <property type="match status" value="1"/>
</dbReference>
<dbReference type="NCBIfam" id="NF003474">
    <property type="entry name" value="PRK05111.1"/>
    <property type="match status" value="1"/>
</dbReference>
<keyword evidence="12" id="KW-1185">Reference proteome</keyword>
<evidence type="ECO:0000256" key="1">
    <source>
        <dbReference type="ARBA" id="ARBA00001947"/>
    </source>
</evidence>
<dbReference type="InterPro" id="IPR050072">
    <property type="entry name" value="Peptidase_M20A"/>
</dbReference>
<protein>
    <submittedName>
        <fullName evidence="11">Acetylornithine deacetylase</fullName>
        <ecNumber evidence="11">3.5.1.16</ecNumber>
    </submittedName>
</protein>
<dbReference type="EC" id="3.5.1.16" evidence="11"/>
<keyword evidence="9" id="KW-0170">Cobalt</keyword>